<feature type="compositionally biased region" description="Basic and acidic residues" evidence="1">
    <location>
        <begin position="66"/>
        <end position="80"/>
    </location>
</feature>
<evidence type="ECO:0000313" key="3">
    <source>
        <dbReference type="RefSeq" id="XP_018331487.1"/>
    </source>
</evidence>
<keyword evidence="2" id="KW-1185">Reference proteome</keyword>
<evidence type="ECO:0000313" key="2">
    <source>
        <dbReference type="Proteomes" id="UP000192223"/>
    </source>
</evidence>
<dbReference type="KEGG" id="apln:108741258"/>
<dbReference type="STRING" id="224129.A0A1W4XFD4"/>
<dbReference type="InParanoid" id="A0A1W4XFD4"/>
<accession>A0A1W4XFD4</accession>
<dbReference type="Proteomes" id="UP000192223">
    <property type="component" value="Unplaced"/>
</dbReference>
<dbReference type="AlphaFoldDB" id="A0A1W4XFD4"/>
<dbReference type="RefSeq" id="XP_018331487.1">
    <property type="nucleotide sequence ID" value="XM_018475985.2"/>
</dbReference>
<dbReference type="OrthoDB" id="10071234at2759"/>
<dbReference type="GeneID" id="108741258"/>
<reference evidence="3" key="1">
    <citation type="submission" date="2025-08" db="UniProtKB">
        <authorList>
            <consortium name="RefSeq"/>
        </authorList>
    </citation>
    <scope>IDENTIFICATION</scope>
    <source>
        <tissue evidence="3">Entire body</tissue>
    </source>
</reference>
<feature type="compositionally biased region" description="Polar residues" evidence="1">
    <location>
        <begin position="96"/>
        <end position="107"/>
    </location>
</feature>
<gene>
    <name evidence="3" type="primary">LOC108741258</name>
</gene>
<dbReference type="FunCoup" id="A0A1W4XFD4">
    <property type="interactions" value="72"/>
</dbReference>
<sequence length="122" mass="13279">MSTDHYNIDGPRSSSRVLRPPGGSYTDILGVKGGQNDAVKAVKSTPKSGIADCFKFEDSSPPTQPETKKEEETKENEKIQTCENGNENNNPKDNESSTNEKNQSNAPQKVRVPPGGWSSGLW</sequence>
<feature type="region of interest" description="Disordered" evidence="1">
    <location>
        <begin position="1"/>
        <end position="122"/>
    </location>
</feature>
<evidence type="ECO:0000256" key="1">
    <source>
        <dbReference type="SAM" id="MobiDB-lite"/>
    </source>
</evidence>
<name>A0A1W4XFD4_AGRPL</name>
<organism evidence="2 3">
    <name type="scientific">Agrilus planipennis</name>
    <name type="common">Emerald ash borer</name>
    <name type="synonym">Agrilus marcopoli</name>
    <dbReference type="NCBI Taxonomy" id="224129"/>
    <lineage>
        <taxon>Eukaryota</taxon>
        <taxon>Metazoa</taxon>
        <taxon>Ecdysozoa</taxon>
        <taxon>Arthropoda</taxon>
        <taxon>Hexapoda</taxon>
        <taxon>Insecta</taxon>
        <taxon>Pterygota</taxon>
        <taxon>Neoptera</taxon>
        <taxon>Endopterygota</taxon>
        <taxon>Coleoptera</taxon>
        <taxon>Polyphaga</taxon>
        <taxon>Elateriformia</taxon>
        <taxon>Buprestoidea</taxon>
        <taxon>Buprestidae</taxon>
        <taxon>Agrilinae</taxon>
        <taxon>Agrilus</taxon>
    </lineage>
</organism>
<proteinExistence type="predicted"/>
<protein>
    <submittedName>
        <fullName evidence="3">Uncharacterized protein LOC108741258</fullName>
    </submittedName>
</protein>